<feature type="transmembrane region" description="Helical" evidence="1">
    <location>
        <begin position="126"/>
        <end position="149"/>
    </location>
</feature>
<feature type="transmembrane region" description="Helical" evidence="1">
    <location>
        <begin position="33"/>
        <end position="54"/>
    </location>
</feature>
<dbReference type="GeneID" id="14882359"/>
<feature type="transmembrane region" description="Helical" evidence="1">
    <location>
        <begin position="304"/>
        <end position="324"/>
    </location>
</feature>
<keyword evidence="1" id="KW-1133">Transmembrane helix</keyword>
<dbReference type="RefSeq" id="XP_004182729.1">
    <property type="nucleotide sequence ID" value="XM_004182681.1"/>
</dbReference>
<feature type="transmembrane region" description="Helical" evidence="1">
    <location>
        <begin position="193"/>
        <end position="211"/>
    </location>
</feature>
<feature type="transmembrane region" description="Helical" evidence="1">
    <location>
        <begin position="155"/>
        <end position="181"/>
    </location>
</feature>
<proteinExistence type="predicted"/>
<keyword evidence="3" id="KW-1185">Reference proteome</keyword>
<name>A0A0A1TVS4_ENTIV</name>
<evidence type="ECO:0000313" key="2">
    <source>
        <dbReference type="EMBL" id="ELP83383.1"/>
    </source>
</evidence>
<feature type="transmembrane region" description="Helical" evidence="1">
    <location>
        <begin position="217"/>
        <end position="236"/>
    </location>
</feature>
<feature type="non-terminal residue" evidence="2">
    <location>
        <position position="1"/>
    </location>
</feature>
<keyword evidence="1" id="KW-0812">Transmembrane</keyword>
<feature type="transmembrane region" description="Helical" evidence="1">
    <location>
        <begin position="66"/>
        <end position="90"/>
    </location>
</feature>
<feature type="transmembrane region" description="Helical" evidence="1">
    <location>
        <begin position="279"/>
        <end position="298"/>
    </location>
</feature>
<evidence type="ECO:0000256" key="1">
    <source>
        <dbReference type="SAM" id="Phobius"/>
    </source>
</evidence>
<sequence>AVEKKFKERLKGQLHTRNLVRIGLIGRRVMQNVVVDVLSFASLFLMFLLGGLYFDRQTNETGVVFFTVVFTILQVIFPGFYSMFSFFTALNEKMEFMGRNNRDFQIYSGMFSYLRQLYYFSKKRSWFHLLPIVLFMTLLLFCLFCKGKIEGWGILVPFTVFTFASTFFGCFSCNMLPWAFARPKFETWWLTRVVPFMFFVFVSMLLLVLQASGVMDGYYFLCTLPLMVLIIFYIVMQSVYCTINLLSDTLFKSACFGCYDPLLEETAQGTTLCECCQCIHSYGFIYLYVVIVFVCLKFDGLVDWSFSVTIIPIEILIVVVFIFGELEAVLPTQYFDYSCECCYYIVDNHYIKIWEYPVLEKIFKFLCCTNAPNHPIEECCD</sequence>
<gene>
    <name evidence="2" type="ORF">EIN_373080</name>
</gene>
<dbReference type="KEGG" id="eiv:EIN_373080"/>
<evidence type="ECO:0000313" key="3">
    <source>
        <dbReference type="Proteomes" id="UP000014680"/>
    </source>
</evidence>
<dbReference type="VEuPathDB" id="AmoebaDB:EIN_373080"/>
<dbReference type="Proteomes" id="UP000014680">
    <property type="component" value="Unassembled WGS sequence"/>
</dbReference>
<dbReference type="OMA" id="CTEGACS"/>
<organism evidence="2 3">
    <name type="scientific">Entamoeba invadens IP1</name>
    <dbReference type="NCBI Taxonomy" id="370355"/>
    <lineage>
        <taxon>Eukaryota</taxon>
        <taxon>Amoebozoa</taxon>
        <taxon>Evosea</taxon>
        <taxon>Archamoebae</taxon>
        <taxon>Mastigamoebida</taxon>
        <taxon>Entamoebidae</taxon>
        <taxon>Entamoeba</taxon>
    </lineage>
</organism>
<dbReference type="OrthoDB" id="28868at2759"/>
<accession>A0A0A1TVS4</accession>
<protein>
    <submittedName>
        <fullName evidence="2">Uncharacterized protein</fullName>
    </submittedName>
</protein>
<dbReference type="AlphaFoldDB" id="A0A0A1TVS4"/>
<dbReference type="EMBL" id="KB207268">
    <property type="protein sequence ID" value="ELP83383.1"/>
    <property type="molecule type" value="Genomic_DNA"/>
</dbReference>
<keyword evidence="1" id="KW-0472">Membrane</keyword>
<reference evidence="2 3" key="1">
    <citation type="submission" date="2012-10" db="EMBL/GenBank/DDBJ databases">
        <authorList>
            <person name="Zafar N."/>
            <person name="Inman J."/>
            <person name="Hall N."/>
            <person name="Lorenzi H."/>
            <person name="Caler E."/>
        </authorList>
    </citation>
    <scope>NUCLEOTIDE SEQUENCE [LARGE SCALE GENOMIC DNA]</scope>
    <source>
        <strain evidence="2 3">IP1</strain>
    </source>
</reference>